<keyword evidence="7" id="KW-0131">Cell cycle</keyword>
<dbReference type="InterPro" id="IPR013685">
    <property type="entry name" value="POTRA_FtsQ_type"/>
</dbReference>
<keyword evidence="3" id="KW-0132">Cell division</keyword>
<keyword evidence="10" id="KW-1185">Reference proteome</keyword>
<evidence type="ECO:0000256" key="4">
    <source>
        <dbReference type="ARBA" id="ARBA00022692"/>
    </source>
</evidence>
<dbReference type="InterPro" id="IPR050487">
    <property type="entry name" value="FtsQ_DivIB"/>
</dbReference>
<dbReference type="InterPro" id="IPR005548">
    <property type="entry name" value="Cell_div_FtsQ/DivIB_C"/>
</dbReference>
<dbReference type="RefSeq" id="WP_309302097.1">
    <property type="nucleotide sequence ID" value="NZ_BSDY01000022.1"/>
</dbReference>
<organism evidence="9 10">
    <name type="scientific">Propionigenium maris DSM 9537</name>
    <dbReference type="NCBI Taxonomy" id="1123000"/>
    <lineage>
        <taxon>Bacteria</taxon>
        <taxon>Fusobacteriati</taxon>
        <taxon>Fusobacteriota</taxon>
        <taxon>Fusobacteriia</taxon>
        <taxon>Fusobacteriales</taxon>
        <taxon>Fusobacteriaceae</taxon>
        <taxon>Propionigenium</taxon>
    </lineage>
</organism>
<dbReference type="Proteomes" id="UP001144471">
    <property type="component" value="Unassembled WGS sequence"/>
</dbReference>
<reference evidence="9" key="1">
    <citation type="submission" date="2022-12" db="EMBL/GenBank/DDBJ databases">
        <title>Reference genome sequencing for broad-spectrum identification of bacterial and archaeal isolates by mass spectrometry.</title>
        <authorList>
            <person name="Sekiguchi Y."/>
            <person name="Tourlousse D.M."/>
        </authorList>
    </citation>
    <scope>NUCLEOTIDE SEQUENCE</scope>
    <source>
        <strain evidence="9">10succ1</strain>
    </source>
</reference>
<evidence type="ECO:0000256" key="6">
    <source>
        <dbReference type="ARBA" id="ARBA00023136"/>
    </source>
</evidence>
<evidence type="ECO:0000256" key="1">
    <source>
        <dbReference type="ARBA" id="ARBA00004370"/>
    </source>
</evidence>
<name>A0A9W6GPC0_9FUSO</name>
<comment type="caution">
    <text evidence="9">The sequence shown here is derived from an EMBL/GenBank/DDBJ whole genome shotgun (WGS) entry which is preliminary data.</text>
</comment>
<evidence type="ECO:0000313" key="10">
    <source>
        <dbReference type="Proteomes" id="UP001144471"/>
    </source>
</evidence>
<dbReference type="AlphaFoldDB" id="A0A9W6GPC0"/>
<keyword evidence="5" id="KW-1133">Transmembrane helix</keyword>
<comment type="subcellular location">
    <subcellularLocation>
        <location evidence="1">Membrane</location>
    </subcellularLocation>
</comment>
<dbReference type="EMBL" id="BSDY01000022">
    <property type="protein sequence ID" value="GLI57690.1"/>
    <property type="molecule type" value="Genomic_DNA"/>
</dbReference>
<dbReference type="PANTHER" id="PTHR37820">
    <property type="entry name" value="CELL DIVISION PROTEIN DIVIB"/>
    <property type="match status" value="1"/>
</dbReference>
<keyword evidence="6" id="KW-0472">Membrane</keyword>
<gene>
    <name evidence="9" type="ORF">PM10SUCC1_32040</name>
</gene>
<dbReference type="Pfam" id="PF03799">
    <property type="entry name" value="FtsQ_DivIB_C"/>
    <property type="match status" value="1"/>
</dbReference>
<evidence type="ECO:0000256" key="7">
    <source>
        <dbReference type="ARBA" id="ARBA00023306"/>
    </source>
</evidence>
<dbReference type="PROSITE" id="PS51779">
    <property type="entry name" value="POTRA"/>
    <property type="match status" value="1"/>
</dbReference>
<keyword evidence="4" id="KW-0812">Transmembrane</keyword>
<dbReference type="GO" id="GO:0051301">
    <property type="term" value="P:cell division"/>
    <property type="evidence" value="ECO:0007669"/>
    <property type="project" value="UniProtKB-KW"/>
</dbReference>
<protein>
    <recommendedName>
        <fullName evidence="8">POTRA domain-containing protein</fullName>
    </recommendedName>
</protein>
<evidence type="ECO:0000256" key="5">
    <source>
        <dbReference type="ARBA" id="ARBA00022989"/>
    </source>
</evidence>
<dbReference type="Pfam" id="PF08478">
    <property type="entry name" value="POTRA_1"/>
    <property type="match status" value="1"/>
</dbReference>
<feature type="domain" description="POTRA" evidence="8">
    <location>
        <begin position="30"/>
        <end position="98"/>
    </location>
</feature>
<sequence>MKNIFGFFFICLIFTTFTYVDNFFLKSDIFFLDEISLEGDIGIVSKELEGEVALLKGRLIWDVDTDKLEEILEEDVRVEEATVRKQIPNKVTIRIKGKKPHFYILYSGKIYSLDEGKKVFSYLEEFPMKDYPILSIKDMEEIEELTEILERINGKQLEGLVSQLYVEDENCIKMVLLDGTVIKTKQEVPEEKYSLLERLYLKLKSGGDPLEYIDIRFRDYIVK</sequence>
<accession>A0A9W6GPC0</accession>
<evidence type="ECO:0000313" key="9">
    <source>
        <dbReference type="EMBL" id="GLI57690.1"/>
    </source>
</evidence>
<evidence type="ECO:0000259" key="8">
    <source>
        <dbReference type="PROSITE" id="PS51779"/>
    </source>
</evidence>
<proteinExistence type="predicted"/>
<dbReference type="InterPro" id="IPR034746">
    <property type="entry name" value="POTRA"/>
</dbReference>
<dbReference type="PANTHER" id="PTHR37820:SF1">
    <property type="entry name" value="CELL DIVISION PROTEIN FTSQ"/>
    <property type="match status" value="1"/>
</dbReference>
<keyword evidence="2" id="KW-1003">Cell membrane</keyword>
<dbReference type="GO" id="GO:0005886">
    <property type="term" value="C:plasma membrane"/>
    <property type="evidence" value="ECO:0007669"/>
    <property type="project" value="TreeGrafter"/>
</dbReference>
<evidence type="ECO:0000256" key="2">
    <source>
        <dbReference type="ARBA" id="ARBA00022475"/>
    </source>
</evidence>
<evidence type="ECO:0000256" key="3">
    <source>
        <dbReference type="ARBA" id="ARBA00022618"/>
    </source>
</evidence>
<dbReference type="Gene3D" id="3.10.20.310">
    <property type="entry name" value="membrane protein fhac"/>
    <property type="match status" value="1"/>
</dbReference>